<feature type="transmembrane region" description="Helical" evidence="8">
    <location>
        <begin position="263"/>
        <end position="283"/>
    </location>
</feature>
<evidence type="ECO:0000256" key="5">
    <source>
        <dbReference type="ARBA" id="ARBA00022989"/>
    </source>
</evidence>
<feature type="domain" description="Major facilitator superfamily (MFS) profile" evidence="9">
    <location>
        <begin position="31"/>
        <end position="407"/>
    </location>
</feature>
<dbReference type="RefSeq" id="WP_055544370.1">
    <property type="nucleotide sequence ID" value="NZ_CP023699.1"/>
</dbReference>
<evidence type="ECO:0000259" key="9">
    <source>
        <dbReference type="PROSITE" id="PS50850"/>
    </source>
</evidence>
<protein>
    <submittedName>
        <fullName evidence="10">MFS transporter</fullName>
    </submittedName>
</protein>
<evidence type="ECO:0000256" key="4">
    <source>
        <dbReference type="ARBA" id="ARBA00022692"/>
    </source>
</evidence>
<feature type="transmembrane region" description="Helical" evidence="8">
    <location>
        <begin position="230"/>
        <end position="251"/>
    </location>
</feature>
<proteinExistence type="predicted"/>
<dbReference type="Gene3D" id="1.20.1250.20">
    <property type="entry name" value="MFS general substrate transporter like domains"/>
    <property type="match status" value="1"/>
</dbReference>
<dbReference type="InterPro" id="IPR036259">
    <property type="entry name" value="MFS_trans_sf"/>
</dbReference>
<comment type="subcellular location">
    <subcellularLocation>
        <location evidence="1">Cell membrane</location>
        <topology evidence="1">Multi-pass membrane protein</topology>
    </subcellularLocation>
</comment>
<feature type="region of interest" description="Disordered" evidence="7">
    <location>
        <begin position="1"/>
        <end position="21"/>
    </location>
</feature>
<keyword evidence="3" id="KW-1003">Cell membrane</keyword>
<gene>
    <name evidence="10" type="ORF">CP970_05210</name>
</gene>
<dbReference type="OrthoDB" id="4042314at2"/>
<dbReference type="PROSITE" id="PS50850">
    <property type="entry name" value="MFS"/>
    <property type="match status" value="1"/>
</dbReference>
<feature type="transmembrane region" description="Helical" evidence="8">
    <location>
        <begin position="383"/>
        <end position="403"/>
    </location>
</feature>
<feature type="transmembrane region" description="Helical" evidence="8">
    <location>
        <begin position="295"/>
        <end position="313"/>
    </location>
</feature>
<accession>A0A5J6G431</accession>
<feature type="transmembrane region" description="Helical" evidence="8">
    <location>
        <begin position="190"/>
        <end position="210"/>
    </location>
</feature>
<dbReference type="InterPro" id="IPR050171">
    <property type="entry name" value="MFS_Transporters"/>
</dbReference>
<dbReference type="GO" id="GO:0005886">
    <property type="term" value="C:plasma membrane"/>
    <property type="evidence" value="ECO:0007669"/>
    <property type="project" value="UniProtKB-SubCell"/>
</dbReference>
<keyword evidence="4 8" id="KW-0812">Transmembrane</keyword>
<keyword evidence="6 8" id="KW-0472">Membrane</keyword>
<keyword evidence="5 8" id="KW-1133">Transmembrane helix</keyword>
<feature type="transmembrane region" description="Helical" evidence="8">
    <location>
        <begin position="134"/>
        <end position="154"/>
    </location>
</feature>
<evidence type="ECO:0000256" key="1">
    <source>
        <dbReference type="ARBA" id="ARBA00004651"/>
    </source>
</evidence>
<dbReference type="PANTHER" id="PTHR23517">
    <property type="entry name" value="RESISTANCE PROTEIN MDTM, PUTATIVE-RELATED-RELATED"/>
    <property type="match status" value="1"/>
</dbReference>
<dbReference type="InterPro" id="IPR020846">
    <property type="entry name" value="MFS_dom"/>
</dbReference>
<feature type="transmembrane region" description="Helical" evidence="8">
    <location>
        <begin position="161"/>
        <end position="184"/>
    </location>
</feature>
<evidence type="ECO:0000256" key="3">
    <source>
        <dbReference type="ARBA" id="ARBA00022475"/>
    </source>
</evidence>
<evidence type="ECO:0000256" key="7">
    <source>
        <dbReference type="SAM" id="MobiDB-lite"/>
    </source>
</evidence>
<dbReference type="Proteomes" id="UP000325529">
    <property type="component" value="Chromosome"/>
</dbReference>
<name>A0A5J6G431_STRKN</name>
<keyword evidence="2" id="KW-0813">Transport</keyword>
<reference evidence="10 11" key="1">
    <citation type="submission" date="2017-09" db="EMBL/GenBank/DDBJ databases">
        <authorList>
            <person name="Lee N."/>
            <person name="Cho B.-K."/>
        </authorList>
    </citation>
    <scope>NUCLEOTIDE SEQUENCE [LARGE SCALE GENOMIC DNA]</scope>
    <source>
        <strain evidence="10 11">ATCC 12853</strain>
    </source>
</reference>
<keyword evidence="11" id="KW-1185">Reference proteome</keyword>
<evidence type="ECO:0000313" key="11">
    <source>
        <dbReference type="Proteomes" id="UP000325529"/>
    </source>
</evidence>
<evidence type="ECO:0000256" key="8">
    <source>
        <dbReference type="SAM" id="Phobius"/>
    </source>
</evidence>
<organism evidence="10 11">
    <name type="scientific">Streptomyces kanamyceticus</name>
    <dbReference type="NCBI Taxonomy" id="1967"/>
    <lineage>
        <taxon>Bacteria</taxon>
        <taxon>Bacillati</taxon>
        <taxon>Actinomycetota</taxon>
        <taxon>Actinomycetes</taxon>
        <taxon>Kitasatosporales</taxon>
        <taxon>Streptomycetaceae</taxon>
        <taxon>Streptomyces</taxon>
    </lineage>
</organism>
<dbReference type="InterPro" id="IPR011701">
    <property type="entry name" value="MFS"/>
</dbReference>
<feature type="transmembrane region" description="Helical" evidence="8">
    <location>
        <begin position="35"/>
        <end position="57"/>
    </location>
</feature>
<dbReference type="EMBL" id="CP023699">
    <property type="protein sequence ID" value="QEU90389.1"/>
    <property type="molecule type" value="Genomic_DNA"/>
</dbReference>
<dbReference type="SUPFAM" id="SSF103473">
    <property type="entry name" value="MFS general substrate transporter"/>
    <property type="match status" value="1"/>
</dbReference>
<feature type="transmembrane region" description="Helical" evidence="8">
    <location>
        <begin position="101"/>
        <end position="128"/>
    </location>
</feature>
<feature type="transmembrane region" description="Helical" evidence="8">
    <location>
        <begin position="69"/>
        <end position="89"/>
    </location>
</feature>
<sequence length="419" mass="42200">MTVPDPAAQETSEAAREPDPGIRAALRELPTPARLLLAGVALNRMGSYVQVFVVLYVTHLGHTAGQAGLVLTGYGAGSVLGTLLGGTLAERLGNRRTIAGSVIATGLLTAALPAAPGYWALLLTVAAIGAASQVYRPAAAALLAELLPAHRLVVASAAFRLALNVGAALGPLAGAALLTGSYTLMFEVNAVVSVLFGLVALVVLPGGGGAPKAARGSTGARYADVLRDRAFTLVVLALFLIALVESQYLTALPLDLRERGVPTAVYTALVALNGLLVIVGELPLTRYVQTWPMRVSIAGGIALIGCGIGLYGIHAGAALLVAATVVWTLGEMVAAPSTLAYPALTAPDGARGRYIAALSAGQSVGYAAGPALGALLFQAVGGAVWPVFAAVGLLAAAAARSGVRQPDALREAAPHAGSR</sequence>
<dbReference type="Pfam" id="PF07690">
    <property type="entry name" value="MFS_1"/>
    <property type="match status" value="1"/>
</dbReference>
<dbReference type="AlphaFoldDB" id="A0A5J6G431"/>
<evidence type="ECO:0000313" key="10">
    <source>
        <dbReference type="EMBL" id="QEU90389.1"/>
    </source>
</evidence>
<evidence type="ECO:0000256" key="6">
    <source>
        <dbReference type="ARBA" id="ARBA00023136"/>
    </source>
</evidence>
<dbReference type="KEGG" id="ska:CP970_05210"/>
<evidence type="ECO:0000256" key="2">
    <source>
        <dbReference type="ARBA" id="ARBA00022448"/>
    </source>
</evidence>
<dbReference type="GO" id="GO:0022857">
    <property type="term" value="F:transmembrane transporter activity"/>
    <property type="evidence" value="ECO:0007669"/>
    <property type="project" value="InterPro"/>
</dbReference>
<dbReference type="PANTHER" id="PTHR23517:SF2">
    <property type="entry name" value="MULTIDRUG RESISTANCE PROTEIN MDTH"/>
    <property type="match status" value="1"/>
</dbReference>